<evidence type="ECO:0000256" key="7">
    <source>
        <dbReference type="SAM" id="Phobius"/>
    </source>
</evidence>
<proteinExistence type="inferred from homology"/>
<dbReference type="NCBIfam" id="NF004320">
    <property type="entry name" value="PRK05715.1-2"/>
    <property type="match status" value="1"/>
</dbReference>
<dbReference type="Pfam" id="PF00420">
    <property type="entry name" value="Oxidored_q2"/>
    <property type="match status" value="1"/>
</dbReference>
<feature type="transmembrane region" description="Helical" evidence="7">
    <location>
        <begin position="24"/>
        <end position="41"/>
    </location>
</feature>
<keyword evidence="8" id="KW-0496">Mitochondrion</keyword>
<dbReference type="InterPro" id="IPR001133">
    <property type="entry name" value="NADH_UbQ_OxRdtase_chain4L/K"/>
</dbReference>
<evidence type="ECO:0000256" key="1">
    <source>
        <dbReference type="ARBA" id="ARBA00004141"/>
    </source>
</evidence>
<protein>
    <submittedName>
        <fullName evidence="8">NADH dehydrogenase subunit 4L</fullName>
    </submittedName>
</protein>
<evidence type="ECO:0000256" key="5">
    <source>
        <dbReference type="ARBA" id="ARBA00022989"/>
    </source>
</evidence>
<dbReference type="EMBL" id="KX891215">
    <property type="protein sequence ID" value="ARO47999.1"/>
    <property type="molecule type" value="Genomic_DNA"/>
</dbReference>
<dbReference type="Gene3D" id="1.10.287.3510">
    <property type="match status" value="1"/>
</dbReference>
<evidence type="ECO:0000256" key="3">
    <source>
        <dbReference type="ARBA" id="ARBA00022448"/>
    </source>
</evidence>
<evidence type="ECO:0000313" key="8">
    <source>
        <dbReference type="EMBL" id="ARO47999.1"/>
    </source>
</evidence>
<dbReference type="GO" id="GO:0030964">
    <property type="term" value="C:NADH dehydrogenase complex"/>
    <property type="evidence" value="ECO:0007669"/>
    <property type="project" value="TreeGrafter"/>
</dbReference>
<sequence length="108" mass="12649">MPNLQLFLIDNYYKLIINHFNSNWIYFSIILFFIAIHGVFLSRKNIIIVLMSIELMLISIMLIFIFFSLYLDDFFGQVSTLFILSIGASESAVGLSLIVSYYKSYNYF</sequence>
<keyword evidence="4 7" id="KW-0812">Transmembrane</keyword>
<dbReference type="HAMAP" id="MF_01456">
    <property type="entry name" value="NDH1_NuoK"/>
    <property type="match status" value="1"/>
</dbReference>
<reference evidence="8" key="1">
    <citation type="journal article" date="2017" name="Genome Biol. Evol.">
        <title>Mitochondrial Genome Evolution and a Novel RNA Editing System in Deep-Branching Heteroloboseids.</title>
        <authorList>
            <person name="Yang J."/>
            <person name="Harding T."/>
            <person name="Kamikawa R."/>
            <person name="Simpson A.G.B."/>
            <person name="Roger A.J."/>
        </authorList>
    </citation>
    <scope>NUCLEOTIDE SEQUENCE</scope>
    <source>
        <strain evidence="8">AS12B</strain>
    </source>
</reference>
<dbReference type="InterPro" id="IPR039428">
    <property type="entry name" value="NUOK/Mnh_C1-like"/>
</dbReference>
<feature type="transmembrane region" description="Helical" evidence="7">
    <location>
        <begin position="82"/>
        <end position="102"/>
    </location>
</feature>
<geneLocation type="mitochondrion" evidence="8"/>
<dbReference type="PANTHER" id="PTHR11434">
    <property type="entry name" value="NADH-UBIQUINONE OXIDOREDUCTASE SUBUNIT ND4L"/>
    <property type="match status" value="1"/>
</dbReference>
<evidence type="ECO:0000256" key="4">
    <source>
        <dbReference type="ARBA" id="ARBA00022692"/>
    </source>
</evidence>
<evidence type="ECO:0000256" key="2">
    <source>
        <dbReference type="ARBA" id="ARBA00010519"/>
    </source>
</evidence>
<keyword evidence="3" id="KW-0813">Transport</keyword>
<organism evidence="8">
    <name type="scientific">Pharyngomonas kirbyi</name>
    <dbReference type="NCBI Taxonomy" id="63601"/>
    <lineage>
        <taxon>Eukaryota</taxon>
        <taxon>Discoba</taxon>
        <taxon>Heterolobosea</taxon>
        <taxon>Pharyngomonada</taxon>
        <taxon>Pharyngomonas</taxon>
    </lineage>
</organism>
<dbReference type="AlphaFoldDB" id="A0A1W6R280"/>
<comment type="similarity">
    <text evidence="2">Belongs to the complex I subunit 4L family.</text>
</comment>
<comment type="subcellular location">
    <subcellularLocation>
        <location evidence="1">Membrane</location>
        <topology evidence="1">Multi-pass membrane protein</topology>
    </subcellularLocation>
</comment>
<dbReference type="GO" id="GO:0016651">
    <property type="term" value="F:oxidoreductase activity, acting on NAD(P)H"/>
    <property type="evidence" value="ECO:0007669"/>
    <property type="project" value="InterPro"/>
</dbReference>
<keyword evidence="6 7" id="KW-0472">Membrane</keyword>
<name>A0A1W6R280_9EUKA</name>
<dbReference type="GO" id="GO:0042773">
    <property type="term" value="P:ATP synthesis coupled electron transport"/>
    <property type="evidence" value="ECO:0007669"/>
    <property type="project" value="InterPro"/>
</dbReference>
<dbReference type="GeneID" id="32891810"/>
<evidence type="ECO:0000256" key="6">
    <source>
        <dbReference type="ARBA" id="ARBA00023136"/>
    </source>
</evidence>
<feature type="transmembrane region" description="Helical" evidence="7">
    <location>
        <begin position="48"/>
        <end position="70"/>
    </location>
</feature>
<gene>
    <name evidence="8" type="primary">nad4L</name>
</gene>
<accession>A0A1W6R280</accession>
<keyword evidence="5 7" id="KW-1133">Transmembrane helix</keyword>
<dbReference type="PANTHER" id="PTHR11434:SF16">
    <property type="entry name" value="NADH-UBIQUINONE OXIDOREDUCTASE CHAIN 4L"/>
    <property type="match status" value="1"/>
</dbReference>
<dbReference type="RefSeq" id="YP_009370833.1">
    <property type="nucleotide sequence ID" value="NC_034798.1"/>
</dbReference>